<keyword evidence="2" id="KW-0732">Signal</keyword>
<evidence type="ECO:0000256" key="1">
    <source>
        <dbReference type="ARBA" id="ARBA00022737"/>
    </source>
</evidence>
<organism evidence="4 5">
    <name type="scientific">Exocentrus adspersus</name>
    <dbReference type="NCBI Taxonomy" id="1586481"/>
    <lineage>
        <taxon>Eukaryota</taxon>
        <taxon>Metazoa</taxon>
        <taxon>Ecdysozoa</taxon>
        <taxon>Arthropoda</taxon>
        <taxon>Hexapoda</taxon>
        <taxon>Insecta</taxon>
        <taxon>Pterygota</taxon>
        <taxon>Neoptera</taxon>
        <taxon>Endopterygota</taxon>
        <taxon>Coleoptera</taxon>
        <taxon>Polyphaga</taxon>
        <taxon>Cucujiformia</taxon>
        <taxon>Chrysomeloidea</taxon>
        <taxon>Cerambycidae</taxon>
        <taxon>Lamiinae</taxon>
        <taxon>Acanthocinini</taxon>
        <taxon>Exocentrus</taxon>
    </lineage>
</organism>
<dbReference type="InterPro" id="IPR003961">
    <property type="entry name" value="FN3_dom"/>
</dbReference>
<protein>
    <recommendedName>
        <fullName evidence="3">Fibronectin type-III domain-containing protein</fullName>
    </recommendedName>
</protein>
<evidence type="ECO:0000256" key="2">
    <source>
        <dbReference type="SAM" id="SignalP"/>
    </source>
</evidence>
<name>A0AAV8WHF8_9CUCU</name>
<feature type="chain" id="PRO_5043417830" description="Fibronectin type-III domain-containing protein" evidence="2">
    <location>
        <begin position="35"/>
        <end position="602"/>
    </location>
</feature>
<evidence type="ECO:0000313" key="5">
    <source>
        <dbReference type="Proteomes" id="UP001159042"/>
    </source>
</evidence>
<reference evidence="4 5" key="1">
    <citation type="journal article" date="2023" name="Insect Mol. Biol.">
        <title>Genome sequencing provides insights into the evolution of gene families encoding plant cell wall-degrading enzymes in longhorned beetles.</title>
        <authorList>
            <person name="Shin N.R."/>
            <person name="Okamura Y."/>
            <person name="Kirsch R."/>
            <person name="Pauchet Y."/>
        </authorList>
    </citation>
    <scope>NUCLEOTIDE SEQUENCE [LARGE SCALE GENOMIC DNA]</scope>
    <source>
        <strain evidence="4">EAD_L_NR</strain>
    </source>
</reference>
<feature type="domain" description="Fibronectin type-III" evidence="3">
    <location>
        <begin position="322"/>
        <end position="409"/>
    </location>
</feature>
<dbReference type="InterPro" id="IPR050991">
    <property type="entry name" value="ECM_Regulatory_Proteins"/>
</dbReference>
<dbReference type="PANTHER" id="PTHR46708:SF2">
    <property type="entry name" value="FIBRONECTIN TYPE-III DOMAIN-CONTAINING PROTEIN"/>
    <property type="match status" value="1"/>
</dbReference>
<dbReference type="Proteomes" id="UP001159042">
    <property type="component" value="Unassembled WGS sequence"/>
</dbReference>
<evidence type="ECO:0000313" key="4">
    <source>
        <dbReference type="EMBL" id="KAJ8925181.1"/>
    </source>
</evidence>
<dbReference type="PANTHER" id="PTHR46708">
    <property type="entry name" value="TENASCIN"/>
    <property type="match status" value="1"/>
</dbReference>
<dbReference type="InterPro" id="IPR036116">
    <property type="entry name" value="FN3_sf"/>
</dbReference>
<dbReference type="EMBL" id="JANEYG010000002">
    <property type="protein sequence ID" value="KAJ8925181.1"/>
    <property type="molecule type" value="Genomic_DNA"/>
</dbReference>
<comment type="caution">
    <text evidence="4">The sequence shown here is derived from an EMBL/GenBank/DDBJ whole genome shotgun (WGS) entry which is preliminary data.</text>
</comment>
<gene>
    <name evidence="4" type="ORF">NQ315_001366</name>
</gene>
<accession>A0AAV8WHF8</accession>
<proteinExistence type="predicted"/>
<dbReference type="PROSITE" id="PS50853">
    <property type="entry name" value="FN3"/>
    <property type="match status" value="1"/>
</dbReference>
<feature type="signal peptide" evidence="2">
    <location>
        <begin position="1"/>
        <end position="34"/>
    </location>
</feature>
<keyword evidence="1" id="KW-0677">Repeat</keyword>
<dbReference type="AlphaFoldDB" id="A0AAV8WHF8"/>
<sequence length="602" mass="67410">MGNQYKGRGDHSTMVYKAAVFAYLLACCTIAAKAQQCIPDPVYDIILTDTTLKWAESTNCNTTHYIVNIRSNGVLEYVYQANDTTLEVSFLSYCRTYTFHVTAIADHIISDETLSTETIGLPAGTNITVSNFTGNQIDQDVLLQWHVDPQYIYCAANYKVLLWAEDAAVPEEINTNQNGYFIINVAQCMNFDVEISVQYLGNEHPVVRFNYTVPEKTNPPTLVEVRQNAISINTTWALQAYSLNRCQVNALHVNGTHFNITIPIMDSPQRPAIELSVPGLRASSMYFFNVTVENVAGISKPFQVAVQTAPIEPELDQEYDDVPESVEVTGLSSNGTLSWTESENCPGTQYDVRIETGTVVEYEYVTDSLSLNVSFLSICRTYHFFVTPVADHVLGRESSIDATVSLPPNTDIVAKNFTCDQVERDVLLLWHVDDSYRYCVGYFNLRVWNEDSEDPESYYVGQNGHLLEHVAQCMSYRFELTSHYNGVNGSVRYFNYTVPPKTSMPSLVEVVQGVLSINTTWSLEKYSINRCNITALYVNGNHFNTTTYPIVDAPQRPDVQIGISGLRADSMYYFNVSTQNTAGVSQAFQVAVQTLPINPSVK</sequence>
<evidence type="ECO:0000259" key="3">
    <source>
        <dbReference type="PROSITE" id="PS50853"/>
    </source>
</evidence>
<keyword evidence="5" id="KW-1185">Reference proteome</keyword>
<dbReference type="SUPFAM" id="SSF49265">
    <property type="entry name" value="Fibronectin type III"/>
    <property type="match status" value="2"/>
</dbReference>
<dbReference type="SMART" id="SM00060">
    <property type="entry name" value="FN3"/>
    <property type="match status" value="4"/>
</dbReference>